<evidence type="ECO:0000256" key="1">
    <source>
        <dbReference type="SAM" id="MobiDB-lite"/>
    </source>
</evidence>
<name>A0A5N4DJE1_CAMDR</name>
<protein>
    <submittedName>
        <fullName evidence="2">Uncharacterized protein</fullName>
    </submittedName>
</protein>
<dbReference type="EMBL" id="JWIN03000011">
    <property type="protein sequence ID" value="KAB1271034.1"/>
    <property type="molecule type" value="Genomic_DNA"/>
</dbReference>
<feature type="region of interest" description="Disordered" evidence="1">
    <location>
        <begin position="297"/>
        <end position="339"/>
    </location>
</feature>
<dbReference type="Proteomes" id="UP000299084">
    <property type="component" value="Unassembled WGS sequence"/>
</dbReference>
<proteinExistence type="predicted"/>
<evidence type="ECO:0000313" key="3">
    <source>
        <dbReference type="Proteomes" id="UP000299084"/>
    </source>
</evidence>
<gene>
    <name evidence="2" type="ORF">Cadr_000009541</name>
</gene>
<reference evidence="2 3" key="1">
    <citation type="journal article" date="2019" name="Mol. Ecol. Resour.">
        <title>Improving Illumina assemblies with Hi-C and long reads: an example with the North African dromedary.</title>
        <authorList>
            <person name="Elbers J.P."/>
            <person name="Rogers M.F."/>
            <person name="Perelman P.L."/>
            <person name="Proskuryakova A.A."/>
            <person name="Serdyukova N.A."/>
            <person name="Johnson W.E."/>
            <person name="Horin P."/>
            <person name="Corander J."/>
            <person name="Murphy D."/>
            <person name="Burger P.A."/>
        </authorList>
    </citation>
    <scope>NUCLEOTIDE SEQUENCE [LARGE SCALE GENOMIC DNA]</scope>
    <source>
        <strain evidence="2">Drom800</strain>
        <tissue evidence="2">Blood</tissue>
    </source>
</reference>
<evidence type="ECO:0000313" key="2">
    <source>
        <dbReference type="EMBL" id="KAB1271034.1"/>
    </source>
</evidence>
<feature type="compositionally biased region" description="Basic and acidic residues" evidence="1">
    <location>
        <begin position="304"/>
        <end position="328"/>
    </location>
</feature>
<accession>A0A5N4DJE1</accession>
<comment type="caution">
    <text evidence="2">The sequence shown here is derived from an EMBL/GenBank/DDBJ whole genome shotgun (WGS) entry which is preliminary data.</text>
</comment>
<sequence>MHSLGYVEVGRGKGRAQRDSNTPKNERGRIPKAGSHLSASRNMSLSLWEWMSWMMAATVFPDQKRPCKHQREAARTRVHCPIHQGGKCFFRGRKSLNQGLRSMSITLGGGGAEWSGRKASSSPSASWERAALVNKHPPPLFSKVLPGTAPVTSHVVFDGGSWSCAGLRNTFKVVEIIRESGLDKRHVSSEVLSTPHALQHPTPARSCTGDIWCSAAGCKPDFPAEDASHPKALPFPEVTTRWLCQDRNNPARKPQPKPFPEPRIDNQLGKQSRFQGKRSELGLREEMKMFKPGRRLLSTGNARGKREGSDHYPCGREEPIPDQGKARELSTGQDAHPKGAPQLLKLDQKQRPGAQQGRDLGLCLLPRMLPHICRDHLCPPPGLWVTTWGQNEKVHLEVIPLRESSSCLPTLGHKKEVPYCIIGGGQPGMAALPPLGPMCEQRELGKAGGSRQDQVQGHVTRSAGILGTPAAKKSPSGPQHFSSRRGPGQGAAEVLQVTQGQRGVELRPAGRGRHSRSSWSLPHAPPSPQMANPLGPSPLGCPLMRGRAGQSGTPEENILWWPMQ</sequence>
<dbReference type="AlphaFoldDB" id="A0A5N4DJE1"/>
<feature type="region of interest" description="Disordered" evidence="1">
    <location>
        <begin position="247"/>
        <end position="280"/>
    </location>
</feature>
<keyword evidence="3" id="KW-1185">Reference proteome</keyword>
<feature type="region of interest" description="Disordered" evidence="1">
    <location>
        <begin position="463"/>
        <end position="564"/>
    </location>
</feature>
<organism evidence="2 3">
    <name type="scientific">Camelus dromedarius</name>
    <name type="common">Dromedary</name>
    <name type="synonym">Arabian camel</name>
    <dbReference type="NCBI Taxonomy" id="9838"/>
    <lineage>
        <taxon>Eukaryota</taxon>
        <taxon>Metazoa</taxon>
        <taxon>Chordata</taxon>
        <taxon>Craniata</taxon>
        <taxon>Vertebrata</taxon>
        <taxon>Euteleostomi</taxon>
        <taxon>Mammalia</taxon>
        <taxon>Eutheria</taxon>
        <taxon>Laurasiatheria</taxon>
        <taxon>Artiodactyla</taxon>
        <taxon>Tylopoda</taxon>
        <taxon>Camelidae</taxon>
        <taxon>Camelus</taxon>
    </lineage>
</organism>
<feature type="region of interest" description="Disordered" evidence="1">
    <location>
        <begin position="7"/>
        <end position="36"/>
    </location>
</feature>